<feature type="region of interest" description="Disordered" evidence="1">
    <location>
        <begin position="1035"/>
        <end position="1079"/>
    </location>
</feature>
<keyword evidence="2" id="KW-0812">Transmembrane</keyword>
<keyword evidence="2" id="KW-0472">Membrane</keyword>
<accession>A0ABW9UZ62</accession>
<name>A0ABW9UZ62_9SPHN</name>
<keyword evidence="4" id="KW-1185">Reference proteome</keyword>
<evidence type="ECO:0000313" key="4">
    <source>
        <dbReference type="Proteomes" id="UP000444401"/>
    </source>
</evidence>
<dbReference type="Proteomes" id="UP000444401">
    <property type="component" value="Unassembled WGS sequence"/>
</dbReference>
<feature type="compositionally biased region" description="Polar residues" evidence="1">
    <location>
        <begin position="1069"/>
        <end position="1079"/>
    </location>
</feature>
<feature type="transmembrane region" description="Helical" evidence="2">
    <location>
        <begin position="28"/>
        <end position="46"/>
    </location>
</feature>
<organism evidence="3 4">
    <name type="scientific">Pelagerythrobacter marinus</name>
    <dbReference type="NCBI Taxonomy" id="538382"/>
    <lineage>
        <taxon>Bacteria</taxon>
        <taxon>Pseudomonadati</taxon>
        <taxon>Pseudomonadota</taxon>
        <taxon>Alphaproteobacteria</taxon>
        <taxon>Sphingomonadales</taxon>
        <taxon>Erythrobacteraceae</taxon>
        <taxon>Pelagerythrobacter</taxon>
    </lineage>
</organism>
<dbReference type="InterPro" id="IPR021730">
    <property type="entry name" value="YdbH"/>
</dbReference>
<evidence type="ECO:0000256" key="1">
    <source>
        <dbReference type="SAM" id="MobiDB-lite"/>
    </source>
</evidence>
<comment type="caution">
    <text evidence="3">The sequence shown here is derived from an EMBL/GenBank/DDBJ whole genome shotgun (WGS) entry which is preliminary data.</text>
</comment>
<gene>
    <name evidence="3" type="ORF">GRI72_03880</name>
</gene>
<evidence type="ECO:0000256" key="2">
    <source>
        <dbReference type="SAM" id="Phobius"/>
    </source>
</evidence>
<keyword evidence="2" id="KW-1133">Transmembrane helix</keyword>
<proteinExistence type="predicted"/>
<sequence length="1079" mass="114605">MALAEDENEERPDSAASGRRAPRWRVRLSLFLLALVASAIAVLWFSRERIAQDVIAGMLEDHDLPAQYEIESIGPERQVLRNVVIGDPARPDLTIARVVVNLRYRFGTPAIGRVELDRARLFGRLTGGRLSFGTLDRVLFADSDARAGLPDLDLRLVDGRALIESDYGPVGIKAAGEGELDDGFDGHLAAVAPRIAAGECRAEDATLYGRLTTAAGRPSFDGPLRVARLACAGEGPAVENLALALEATGDADLVGYDGRARLASGRATLGGARLNGLNANLRASWRDARLTARYSLVGRGLAHPQAQFAVLTAKGGLRARDGFRRVEIDADLEGNGLRMGRAVSDALAAVTRDGGDTLLAPLARRMADALRREERGSRLAGQLTWRRTGEAVTAVVPSASLRGGSGETLLALSRVHYLGGAGRAPRIAGNFRTGGRGLPRMVGRMEQLGGRDTVLRMRMAEYAAGDSRVALPELVLAQGAGGQLGFSGRAVVSGALPGGAARALVVPLDGNWSPARGLALWHDCADFRFERLEMADLVLERRGLRLCPPRNAPILAYDARGLRLAAGTPSLDLAGELAGTAIRIESGPVGFAWPGNLSARDLDISLGPVEEANRFRVSQVGATLGSAIEGTFADADVALFAVPLDLRETRGRWRYAGGVFAIEDGAFVLEDRSEQDRFRPLVARGARLALEDNVIRADALLREPRSDRAVVDVAVVHDLARGAGHADLDVDALRFDEALQPDMLSELALGVIANTRGVVRGTGRIAWDGDGVTSGGRFSSEGLDFAAAFGPVRGAAGTIVFSDLLDLTTVPGQRLRVESVNPGVEATGGEVEFALREGQFLSIAGGTWPFMGGTLTLRPVDLNIGASERRAYVFVIEGLDAATFVQQLDLGNIHATGTFDGELPIVFDAAGNGRIEGGRLVSRAPGGSVSYVGELTYEDLSPVANFAFDALRSLDYRRMVVEMNGSLSGEIVTELRFEGVSQGEGTSKNLVTRQIAGLPLEFRVNIRAAFTQLLTNLRSLYDPAFVRDPRELGLLSDDGERLQPAPGPVGGGSPPADSLPADSRPADSPVQTQESETMP</sequence>
<dbReference type="Pfam" id="PF11739">
    <property type="entry name" value="YdbH-like"/>
    <property type="match status" value="1"/>
</dbReference>
<dbReference type="EMBL" id="WTYO01000002">
    <property type="protein sequence ID" value="MXO67972.1"/>
    <property type="molecule type" value="Genomic_DNA"/>
</dbReference>
<protein>
    <submittedName>
        <fullName evidence="3">Exoprotein</fullName>
    </submittedName>
</protein>
<reference evidence="3 4" key="1">
    <citation type="submission" date="2019-12" db="EMBL/GenBank/DDBJ databases">
        <title>Genomic-based taxomic classification of the family Erythrobacteraceae.</title>
        <authorList>
            <person name="Xu L."/>
        </authorList>
    </citation>
    <scope>NUCLEOTIDE SEQUENCE [LARGE SCALE GENOMIC DNA]</scope>
    <source>
        <strain evidence="3 4">H32</strain>
    </source>
</reference>
<evidence type="ECO:0000313" key="3">
    <source>
        <dbReference type="EMBL" id="MXO67972.1"/>
    </source>
</evidence>